<reference evidence="1" key="1">
    <citation type="submission" date="2023-08" db="EMBL/GenBank/DDBJ databases">
        <title>Draft sequence of the Babesia gibsoni genome.</title>
        <authorList>
            <person name="Yamagishi J.Y."/>
            <person name="Xuan X.X."/>
        </authorList>
    </citation>
    <scope>NUCLEOTIDE SEQUENCE</scope>
    <source>
        <strain evidence="1">Azabu</strain>
    </source>
</reference>
<dbReference type="EMBL" id="JAVEPI010000003">
    <property type="protein sequence ID" value="KAK1442690.1"/>
    <property type="molecule type" value="Genomic_DNA"/>
</dbReference>
<organism evidence="1 2">
    <name type="scientific">Babesia gibsoni</name>
    <dbReference type="NCBI Taxonomy" id="33632"/>
    <lineage>
        <taxon>Eukaryota</taxon>
        <taxon>Sar</taxon>
        <taxon>Alveolata</taxon>
        <taxon>Apicomplexa</taxon>
        <taxon>Aconoidasida</taxon>
        <taxon>Piroplasmida</taxon>
        <taxon>Babesiidae</taxon>
        <taxon>Babesia</taxon>
    </lineage>
</organism>
<comment type="caution">
    <text evidence="1">The sequence shown here is derived from an EMBL/GenBank/DDBJ whole genome shotgun (WGS) entry which is preliminary data.</text>
</comment>
<accession>A0AAD8LS56</accession>
<sequence>MRRLTSLLFPRLDVGRHSIRNPCKRYISDRSEASYSRRIYCSDGNVELGPPTFTFFTDSVCLTMKLRHDDNLGYKVMLLTGMTRAKGETKSFEKKSRVSTVLPLEEANKLEGMLSSSKTEPVTLHGLGGGNVVFTLNSDYVSLKLCPSFISGVDENILPASQNSSKINVNFVGGSNEHSLLLHAMRELKQYQQ</sequence>
<protein>
    <submittedName>
        <fullName evidence="1">Uncharacterized protein</fullName>
    </submittedName>
</protein>
<evidence type="ECO:0000313" key="1">
    <source>
        <dbReference type="EMBL" id="KAK1442690.1"/>
    </source>
</evidence>
<proteinExistence type="predicted"/>
<dbReference type="AlphaFoldDB" id="A0AAD8LS56"/>
<name>A0AAD8LS56_BABGI</name>
<keyword evidence="2" id="KW-1185">Reference proteome</keyword>
<gene>
    <name evidence="1" type="ORF">BgAZ_302080</name>
</gene>
<evidence type="ECO:0000313" key="2">
    <source>
        <dbReference type="Proteomes" id="UP001230268"/>
    </source>
</evidence>
<dbReference type="Proteomes" id="UP001230268">
    <property type="component" value="Unassembled WGS sequence"/>
</dbReference>